<sequence>MYGQLEKLMNTKDRVIENMERVENPNEQDYLMRRVINRWSNWSRKFGFSSRPKNNDNDFGLNSIDSVNSSIPSPKGSRWSNLSFFNFDSSDPSNHDEEMGITPTNNPRTFKLDTRGSQDTLVA</sequence>
<keyword evidence="3" id="KW-1185">Reference proteome</keyword>
<gene>
    <name evidence="2" type="ORF">C1645_763737</name>
</gene>
<dbReference type="EMBL" id="QKYT01000114">
    <property type="protein sequence ID" value="RIA92958.1"/>
    <property type="molecule type" value="Genomic_DNA"/>
</dbReference>
<reference evidence="2 3" key="1">
    <citation type="submission" date="2018-06" db="EMBL/GenBank/DDBJ databases">
        <title>Comparative genomics reveals the genomic features of Rhizophagus irregularis, R. cerebriforme, R. diaphanum and Gigaspora rosea, and their symbiotic lifestyle signature.</title>
        <authorList>
            <person name="Morin E."/>
            <person name="San Clemente H."/>
            <person name="Chen E.C.H."/>
            <person name="De La Providencia I."/>
            <person name="Hainaut M."/>
            <person name="Kuo A."/>
            <person name="Kohler A."/>
            <person name="Murat C."/>
            <person name="Tang N."/>
            <person name="Roy S."/>
            <person name="Loubradou J."/>
            <person name="Henrissat B."/>
            <person name="Grigoriev I.V."/>
            <person name="Corradi N."/>
            <person name="Roux C."/>
            <person name="Martin F.M."/>
        </authorList>
    </citation>
    <scope>NUCLEOTIDE SEQUENCE [LARGE SCALE GENOMIC DNA]</scope>
    <source>
        <strain evidence="2 3">DAOM 227022</strain>
    </source>
</reference>
<accession>A0A397T3S3</accession>
<dbReference type="AlphaFoldDB" id="A0A397T3S3"/>
<evidence type="ECO:0000313" key="3">
    <source>
        <dbReference type="Proteomes" id="UP000265703"/>
    </source>
</evidence>
<dbReference type="Proteomes" id="UP000265703">
    <property type="component" value="Unassembled WGS sequence"/>
</dbReference>
<feature type="region of interest" description="Disordered" evidence="1">
    <location>
        <begin position="90"/>
        <end position="123"/>
    </location>
</feature>
<name>A0A397T3S3_9GLOM</name>
<dbReference type="OrthoDB" id="2377786at2759"/>
<evidence type="ECO:0000256" key="1">
    <source>
        <dbReference type="SAM" id="MobiDB-lite"/>
    </source>
</evidence>
<evidence type="ECO:0000313" key="2">
    <source>
        <dbReference type="EMBL" id="RIA92958.1"/>
    </source>
</evidence>
<comment type="caution">
    <text evidence="2">The sequence shown here is derived from an EMBL/GenBank/DDBJ whole genome shotgun (WGS) entry which is preliminary data.</text>
</comment>
<protein>
    <submittedName>
        <fullName evidence="2">Uncharacterized protein</fullName>
    </submittedName>
</protein>
<organism evidence="2 3">
    <name type="scientific">Glomus cerebriforme</name>
    <dbReference type="NCBI Taxonomy" id="658196"/>
    <lineage>
        <taxon>Eukaryota</taxon>
        <taxon>Fungi</taxon>
        <taxon>Fungi incertae sedis</taxon>
        <taxon>Mucoromycota</taxon>
        <taxon>Glomeromycotina</taxon>
        <taxon>Glomeromycetes</taxon>
        <taxon>Glomerales</taxon>
        <taxon>Glomeraceae</taxon>
        <taxon>Glomus</taxon>
    </lineage>
</organism>
<proteinExistence type="predicted"/>